<dbReference type="PANTHER" id="PTHR33619:SF3">
    <property type="entry name" value="POLYSACCHARIDE EXPORT PROTEIN GFCE-RELATED"/>
    <property type="match status" value="1"/>
</dbReference>
<comment type="similarity">
    <text evidence="2">Belongs to the BexD/CtrA/VexA family.</text>
</comment>
<evidence type="ECO:0000259" key="15">
    <source>
        <dbReference type="Pfam" id="PF02563"/>
    </source>
</evidence>
<evidence type="ECO:0000256" key="10">
    <source>
        <dbReference type="ARBA" id="ARBA00023114"/>
    </source>
</evidence>
<keyword evidence="4" id="KW-1134">Transmembrane beta strand</keyword>
<dbReference type="PROSITE" id="PS51257">
    <property type="entry name" value="PROKAR_LIPOPROTEIN"/>
    <property type="match status" value="1"/>
</dbReference>
<dbReference type="GO" id="GO:0015288">
    <property type="term" value="F:porin activity"/>
    <property type="evidence" value="ECO:0007669"/>
    <property type="project" value="UniProtKB-KW"/>
</dbReference>
<keyword evidence="9" id="KW-0406">Ion transport</keyword>
<evidence type="ECO:0000256" key="5">
    <source>
        <dbReference type="ARBA" id="ARBA00022597"/>
    </source>
</evidence>
<keyword evidence="11" id="KW-0472">Membrane</keyword>
<feature type="domain" description="Outer-membrane lipoprotein Wza C-terminal" evidence="16">
    <location>
        <begin position="334"/>
        <end position="360"/>
    </location>
</feature>
<evidence type="ECO:0000256" key="4">
    <source>
        <dbReference type="ARBA" id="ARBA00022452"/>
    </source>
</evidence>
<feature type="domain" description="Polysaccharide export protein N-terminal" evidence="15">
    <location>
        <begin position="71"/>
        <end position="155"/>
    </location>
</feature>
<evidence type="ECO:0000256" key="12">
    <source>
        <dbReference type="ARBA" id="ARBA00023139"/>
    </source>
</evidence>
<feature type="domain" description="SLBB" evidence="17">
    <location>
        <begin position="245"/>
        <end position="331"/>
    </location>
</feature>
<reference evidence="18 19" key="1">
    <citation type="submission" date="2015-11" db="EMBL/GenBank/DDBJ databases">
        <title>Genome sequences of Lysobacter enzymogenes strain C3 and Lysobacter antibioticus ATCC 29479.</title>
        <authorList>
            <person name="Kobayashi D.Y."/>
        </authorList>
    </citation>
    <scope>NUCLEOTIDE SEQUENCE [LARGE SCALE GENOMIC DNA]</scope>
    <source>
        <strain evidence="18 19">C3</strain>
    </source>
</reference>
<dbReference type="InterPro" id="IPR040716">
    <property type="entry name" value="Wza_C"/>
</dbReference>
<evidence type="ECO:0000256" key="1">
    <source>
        <dbReference type="ARBA" id="ARBA00004571"/>
    </source>
</evidence>
<keyword evidence="13" id="KW-0998">Cell outer membrane</keyword>
<dbReference type="GO" id="GO:0015159">
    <property type="term" value="F:polysaccharide transmembrane transporter activity"/>
    <property type="evidence" value="ECO:0007669"/>
    <property type="project" value="InterPro"/>
</dbReference>
<evidence type="ECO:0000313" key="18">
    <source>
        <dbReference type="EMBL" id="ALN57610.1"/>
    </source>
</evidence>
<dbReference type="InterPro" id="IPR054765">
    <property type="entry name" value="SLBB_dom"/>
</dbReference>
<dbReference type="PATRIC" id="fig|69.6.peg.2226"/>
<dbReference type="AlphaFoldDB" id="A0A0S2DGE5"/>
<evidence type="ECO:0000256" key="3">
    <source>
        <dbReference type="ARBA" id="ARBA00022448"/>
    </source>
</evidence>
<keyword evidence="10" id="KW-0626">Porin</keyword>
<keyword evidence="5" id="KW-0762">Sugar transport</keyword>
<dbReference type="Pfam" id="PF22461">
    <property type="entry name" value="SLBB_2"/>
    <property type="match status" value="2"/>
</dbReference>
<dbReference type="InterPro" id="IPR003715">
    <property type="entry name" value="Poly_export_N"/>
</dbReference>
<proteinExistence type="inferred from homology"/>
<dbReference type="Pfam" id="PF02563">
    <property type="entry name" value="Poly_export"/>
    <property type="match status" value="1"/>
</dbReference>
<dbReference type="GO" id="GO:0009279">
    <property type="term" value="C:cell outer membrane"/>
    <property type="evidence" value="ECO:0007669"/>
    <property type="project" value="UniProtKB-SubCell"/>
</dbReference>
<keyword evidence="8" id="KW-0625">Polysaccharide transport</keyword>
<evidence type="ECO:0000259" key="17">
    <source>
        <dbReference type="Pfam" id="PF22461"/>
    </source>
</evidence>
<evidence type="ECO:0000259" key="16">
    <source>
        <dbReference type="Pfam" id="PF18412"/>
    </source>
</evidence>
<dbReference type="EMBL" id="CP013140">
    <property type="protein sequence ID" value="ALN57610.1"/>
    <property type="molecule type" value="Genomic_DNA"/>
</dbReference>
<keyword evidence="7" id="KW-0732">Signal</keyword>
<protein>
    <submittedName>
        <fullName evidence="18">Polysaccharide biosynthesis/export protein</fullName>
    </submittedName>
</protein>
<accession>A0A0S2DGE5</accession>
<keyword evidence="6" id="KW-0812">Transmembrane</keyword>
<evidence type="ECO:0000313" key="19">
    <source>
        <dbReference type="Proteomes" id="UP000061569"/>
    </source>
</evidence>
<evidence type="ECO:0000256" key="2">
    <source>
        <dbReference type="ARBA" id="ARBA00009450"/>
    </source>
</evidence>
<evidence type="ECO:0000256" key="6">
    <source>
        <dbReference type="ARBA" id="ARBA00022692"/>
    </source>
</evidence>
<keyword evidence="14" id="KW-0449">Lipoprotein</keyword>
<dbReference type="KEGG" id="lez:GLE_2261"/>
<gene>
    <name evidence="18" type="ORF">GLE_2261</name>
</gene>
<dbReference type="STRING" id="69.GLE_2261"/>
<evidence type="ECO:0000256" key="8">
    <source>
        <dbReference type="ARBA" id="ARBA00023047"/>
    </source>
</evidence>
<evidence type="ECO:0000256" key="7">
    <source>
        <dbReference type="ARBA" id="ARBA00022729"/>
    </source>
</evidence>
<dbReference type="OrthoDB" id="9808421at2"/>
<comment type="subcellular location">
    <subcellularLocation>
        <location evidence="1">Cell outer membrane</location>
        <topology evidence="1">Multi-pass membrane protein</topology>
    </subcellularLocation>
</comment>
<dbReference type="GO" id="GO:0006811">
    <property type="term" value="P:monoatomic ion transport"/>
    <property type="evidence" value="ECO:0007669"/>
    <property type="project" value="UniProtKB-KW"/>
</dbReference>
<keyword evidence="12" id="KW-0564">Palmitate</keyword>
<sequence length="365" mass="39697">MIKISGVAAVAAIVGLGGCAFAPGQYISPAQFARSDLAKDGHIQMVAITPDYLSAQQRVETSIPIELMAYQPEAYRIGRGDTLYITIWDHPELTSPAGTQQQTAANGRLVRPDGTLFYPYVGMIRAEGLTIEELRSQITSRISHYVQSPQVDVSIIDYGSQRVTLQGAFVKTERQPITATPLTLAQAIGAATVDPIRADLAGFVLTREGRQYHLDLDELNRGGSVAKDIYLKAGDHLYMPYNDRKEVYVVGEVVRPQAMTFKTTDLTLTQALGRAGGLNPLTAKGDSVYVIRGVETQDKQPATIFHLSAKSPAAFALGSRFHVRAGDVVFVGPAGVTRWNRFVNQLLPLSNIVNNAANTQDLLER</sequence>
<dbReference type="Gene3D" id="3.30.1950.10">
    <property type="entry name" value="wza like domain"/>
    <property type="match status" value="1"/>
</dbReference>
<dbReference type="Pfam" id="PF18412">
    <property type="entry name" value="Wza_C"/>
    <property type="match status" value="1"/>
</dbReference>
<evidence type="ECO:0000256" key="11">
    <source>
        <dbReference type="ARBA" id="ARBA00023136"/>
    </source>
</evidence>
<dbReference type="InterPro" id="IPR049712">
    <property type="entry name" value="Poly_export"/>
</dbReference>
<feature type="domain" description="SLBB" evidence="17">
    <location>
        <begin position="161"/>
        <end position="238"/>
    </location>
</feature>
<dbReference type="Gene3D" id="3.10.560.10">
    <property type="entry name" value="Outer membrane lipoprotein wza domain like"/>
    <property type="match status" value="2"/>
</dbReference>
<evidence type="ECO:0000256" key="9">
    <source>
        <dbReference type="ARBA" id="ARBA00023065"/>
    </source>
</evidence>
<dbReference type="GO" id="GO:0046930">
    <property type="term" value="C:pore complex"/>
    <property type="evidence" value="ECO:0007669"/>
    <property type="project" value="UniProtKB-KW"/>
</dbReference>
<evidence type="ECO:0000256" key="14">
    <source>
        <dbReference type="ARBA" id="ARBA00023288"/>
    </source>
</evidence>
<dbReference type="Proteomes" id="UP000061569">
    <property type="component" value="Chromosome"/>
</dbReference>
<dbReference type="PANTHER" id="PTHR33619">
    <property type="entry name" value="POLYSACCHARIDE EXPORT PROTEIN GFCE-RELATED"/>
    <property type="match status" value="1"/>
</dbReference>
<keyword evidence="3" id="KW-0813">Transport</keyword>
<name>A0A0S2DGE5_LYSEN</name>
<organism evidence="18 19">
    <name type="scientific">Lysobacter enzymogenes</name>
    <dbReference type="NCBI Taxonomy" id="69"/>
    <lineage>
        <taxon>Bacteria</taxon>
        <taxon>Pseudomonadati</taxon>
        <taxon>Pseudomonadota</taxon>
        <taxon>Gammaproteobacteria</taxon>
        <taxon>Lysobacterales</taxon>
        <taxon>Lysobacteraceae</taxon>
        <taxon>Lysobacter</taxon>
    </lineage>
</organism>
<evidence type="ECO:0000256" key="13">
    <source>
        <dbReference type="ARBA" id="ARBA00023237"/>
    </source>
</evidence>